<proteinExistence type="predicted"/>
<accession>A0A1S7PWH3</accession>
<evidence type="ECO:0000313" key="2">
    <source>
        <dbReference type="Proteomes" id="UP000191897"/>
    </source>
</evidence>
<organism evidence="1 2">
    <name type="scientific">Agrobacterium tumefaciens str. Kerr 14</name>
    <dbReference type="NCBI Taxonomy" id="1183424"/>
    <lineage>
        <taxon>Bacteria</taxon>
        <taxon>Pseudomonadati</taxon>
        <taxon>Pseudomonadota</taxon>
        <taxon>Alphaproteobacteria</taxon>
        <taxon>Hyphomicrobiales</taxon>
        <taxon>Rhizobiaceae</taxon>
        <taxon>Rhizobium/Agrobacterium group</taxon>
        <taxon>Agrobacterium</taxon>
        <taxon>Agrobacterium tumefaciens complex</taxon>
    </lineage>
</organism>
<reference evidence="1 2" key="1">
    <citation type="submission" date="2016-01" db="EMBL/GenBank/DDBJ databases">
        <authorList>
            <person name="Oliw E.H."/>
        </authorList>
    </citation>
    <scope>NUCLEOTIDE SEQUENCE [LARGE SCALE GENOMIC DNA]</scope>
    <source>
        <strain evidence="1 2">Kerr 14</strain>
    </source>
</reference>
<dbReference type="EMBL" id="FBWC01000014">
    <property type="protein sequence ID" value="CUX27636.1"/>
    <property type="molecule type" value="Genomic_DNA"/>
</dbReference>
<dbReference type="AlphaFoldDB" id="A0A1S7PWH3"/>
<dbReference type="Proteomes" id="UP000191897">
    <property type="component" value="Unassembled WGS sequence"/>
</dbReference>
<gene>
    <name evidence="1" type="ORF">AGR4C_Cc50107</name>
</gene>
<evidence type="ECO:0000313" key="1">
    <source>
        <dbReference type="EMBL" id="CUX27636.1"/>
    </source>
</evidence>
<name>A0A1S7PWH3_AGRTU</name>
<sequence length="32" mass="3799">MTRVVFFKRGISDSFTQAKRFTFSLKDDHEGF</sequence>
<protein>
    <submittedName>
        <fullName evidence="1">Uncharacterized protein</fullName>
    </submittedName>
</protein>